<feature type="chain" id="PRO_5040395910" evidence="1">
    <location>
        <begin position="22"/>
        <end position="354"/>
    </location>
</feature>
<reference evidence="2" key="1">
    <citation type="submission" date="2020-06" db="EMBL/GenBank/DDBJ databases">
        <authorList>
            <consortium name="Plant Systems Biology data submission"/>
        </authorList>
    </citation>
    <scope>NUCLEOTIDE SEQUENCE</scope>
    <source>
        <strain evidence="2">D6</strain>
    </source>
</reference>
<comment type="caution">
    <text evidence="2">The sequence shown here is derived from an EMBL/GenBank/DDBJ whole genome shotgun (WGS) entry which is preliminary data.</text>
</comment>
<sequence length="354" mass="37226">MSPYQPTKNLFFLLLAVGVVAIRGNDGETPPAPPGPGQTEVASGPEDAGRCVFCDTAQGFDADLEFAGIDCNRWSLVAAFAPVGEQCMVLRAAAVQFCGCPTEVEETCTLCPHGTEGFNPDQSLLFLRDLTCGDIVDMPAVDGPETCTFIDQFSYMCGCPGVVPTCSLCGLDESGNQLLMERSEEVLIPGNKEEGQHDVTCSEWDKLMSLHAEPNTPETATSRSGGTTACERALEKSEERTGVQLEGLCGCPGVEPAMECSGCPDGLHLHSSKSEECARLAFLASHITNSTKCEIVQEGAMSIDCCLEEPEAKPEEIDVGPVSSTAEAPSSGATIASSLFAGFATAMAILGFVL</sequence>
<dbReference type="EMBL" id="CAICTM010000632">
    <property type="protein sequence ID" value="CAB9514115.1"/>
    <property type="molecule type" value="Genomic_DNA"/>
</dbReference>
<proteinExistence type="predicted"/>
<evidence type="ECO:0000256" key="1">
    <source>
        <dbReference type="SAM" id="SignalP"/>
    </source>
</evidence>
<dbReference type="AlphaFoldDB" id="A0A9N8E8S0"/>
<organism evidence="2 3">
    <name type="scientific">Seminavis robusta</name>
    <dbReference type="NCBI Taxonomy" id="568900"/>
    <lineage>
        <taxon>Eukaryota</taxon>
        <taxon>Sar</taxon>
        <taxon>Stramenopiles</taxon>
        <taxon>Ochrophyta</taxon>
        <taxon>Bacillariophyta</taxon>
        <taxon>Bacillariophyceae</taxon>
        <taxon>Bacillariophycidae</taxon>
        <taxon>Naviculales</taxon>
        <taxon>Naviculaceae</taxon>
        <taxon>Seminavis</taxon>
    </lineage>
</organism>
<gene>
    <name evidence="2" type="ORF">SEMRO_633_G178780.1</name>
</gene>
<accession>A0A9N8E8S0</accession>
<evidence type="ECO:0000313" key="3">
    <source>
        <dbReference type="Proteomes" id="UP001153069"/>
    </source>
</evidence>
<keyword evidence="3" id="KW-1185">Reference proteome</keyword>
<name>A0A9N8E8S0_9STRA</name>
<dbReference type="Proteomes" id="UP001153069">
    <property type="component" value="Unassembled WGS sequence"/>
</dbReference>
<protein>
    <submittedName>
        <fullName evidence="2">Uncharacterized protein</fullName>
    </submittedName>
</protein>
<evidence type="ECO:0000313" key="2">
    <source>
        <dbReference type="EMBL" id="CAB9514115.1"/>
    </source>
</evidence>
<keyword evidence="1" id="KW-0732">Signal</keyword>
<feature type="signal peptide" evidence="1">
    <location>
        <begin position="1"/>
        <end position="21"/>
    </location>
</feature>